<evidence type="ECO:0000256" key="1">
    <source>
        <dbReference type="ARBA" id="ARBA00010307"/>
    </source>
</evidence>
<dbReference type="Pfam" id="PF04603">
    <property type="entry name" value="Mog1"/>
    <property type="match status" value="1"/>
</dbReference>
<dbReference type="OMA" id="ECSSAWM"/>
<dbReference type="PANTHER" id="PTHR15837">
    <property type="entry name" value="RAN GUANINE NUCLEOTIDE RELEASE FACTOR"/>
    <property type="match status" value="1"/>
</dbReference>
<dbReference type="OrthoDB" id="10255285at2759"/>
<reference evidence="4 5" key="1">
    <citation type="journal article" date="2015" name="Front. Microbiol.">
        <title>Genome sequence of the plant growth promoting endophytic yeast Rhodotorula graminis WP1.</title>
        <authorList>
            <person name="Firrincieli A."/>
            <person name="Otillar R."/>
            <person name="Salamov A."/>
            <person name="Schmutz J."/>
            <person name="Khan Z."/>
            <person name="Redman R.S."/>
            <person name="Fleck N.D."/>
            <person name="Lindquist E."/>
            <person name="Grigoriev I.V."/>
            <person name="Doty S.L."/>
        </authorList>
    </citation>
    <scope>NUCLEOTIDE SEQUENCE [LARGE SCALE GENOMIC DNA]</scope>
    <source>
        <strain evidence="4 5">WP1</strain>
    </source>
</reference>
<dbReference type="RefSeq" id="XP_018272091.1">
    <property type="nucleotide sequence ID" value="XM_018416637.1"/>
</dbReference>
<evidence type="ECO:0000256" key="3">
    <source>
        <dbReference type="ARBA" id="ARBA00022927"/>
    </source>
</evidence>
<gene>
    <name evidence="4" type="ORF">RHOBADRAFT_53042</name>
</gene>
<dbReference type="PANTHER" id="PTHR15837:SF0">
    <property type="entry name" value="RAN GUANINE NUCLEOTIDE RELEASE FACTOR"/>
    <property type="match status" value="1"/>
</dbReference>
<protein>
    <recommendedName>
        <fullName evidence="6">Mog1p/PsbP-like protein</fullName>
    </recommendedName>
</protein>
<proteinExistence type="inferred from homology"/>
<comment type="similarity">
    <text evidence="1">Belongs to the MOG1 family.</text>
</comment>
<keyword evidence="5" id="KW-1185">Reference proteome</keyword>
<dbReference type="GO" id="GO:0005634">
    <property type="term" value="C:nucleus"/>
    <property type="evidence" value="ECO:0007669"/>
    <property type="project" value="TreeGrafter"/>
</dbReference>
<dbReference type="GO" id="GO:0031267">
    <property type="term" value="F:small GTPase binding"/>
    <property type="evidence" value="ECO:0007669"/>
    <property type="project" value="TreeGrafter"/>
</dbReference>
<keyword evidence="2" id="KW-0813">Transport</keyword>
<name>A0A194S627_RHOGW</name>
<dbReference type="Gene3D" id="3.40.1000.10">
    <property type="entry name" value="Mog1/PsbP, alpha/beta/alpha sandwich"/>
    <property type="match status" value="1"/>
</dbReference>
<evidence type="ECO:0000313" key="5">
    <source>
        <dbReference type="Proteomes" id="UP000053890"/>
    </source>
</evidence>
<accession>A0A194S627</accession>
<sequence>MATRELYGGAITASIPASFLDASDLRQVPDTQEVFLAPDSDLSLIVEVLELVKDEGSADDLEAAARFLFSSLAHDNTALSSSISSVSLPSAAPRPSGPGQPVVLGPTVLAGTQTVSKFNRPDSEADTVLIQQALWRIPARNADVTLCVNWPVRMGETGEERGDDEARKVFDEAVRSFEVKDFGLFAGGDAA</sequence>
<evidence type="ECO:0000313" key="4">
    <source>
        <dbReference type="EMBL" id="KPV76042.1"/>
    </source>
</evidence>
<evidence type="ECO:0008006" key="6">
    <source>
        <dbReference type="Google" id="ProtNLM"/>
    </source>
</evidence>
<organism evidence="4 5">
    <name type="scientific">Rhodotorula graminis (strain WP1)</name>
    <dbReference type="NCBI Taxonomy" id="578459"/>
    <lineage>
        <taxon>Eukaryota</taxon>
        <taxon>Fungi</taxon>
        <taxon>Dikarya</taxon>
        <taxon>Basidiomycota</taxon>
        <taxon>Pucciniomycotina</taxon>
        <taxon>Microbotryomycetes</taxon>
        <taxon>Sporidiobolales</taxon>
        <taxon>Sporidiobolaceae</taxon>
        <taxon>Rhodotorula</taxon>
    </lineage>
</organism>
<dbReference type="EMBL" id="KQ474077">
    <property type="protein sequence ID" value="KPV76042.1"/>
    <property type="molecule type" value="Genomic_DNA"/>
</dbReference>
<dbReference type="STRING" id="578459.A0A194S627"/>
<evidence type="ECO:0000256" key="2">
    <source>
        <dbReference type="ARBA" id="ARBA00022448"/>
    </source>
</evidence>
<dbReference type="InterPro" id="IPR016123">
    <property type="entry name" value="Mog1/PsbP_a/b/a-sand"/>
</dbReference>
<dbReference type="AlphaFoldDB" id="A0A194S627"/>
<dbReference type="InterPro" id="IPR007681">
    <property type="entry name" value="Mog1"/>
</dbReference>
<dbReference type="Proteomes" id="UP000053890">
    <property type="component" value="Unassembled WGS sequence"/>
</dbReference>
<dbReference type="GO" id="GO:0005085">
    <property type="term" value="F:guanyl-nucleotide exchange factor activity"/>
    <property type="evidence" value="ECO:0007669"/>
    <property type="project" value="TreeGrafter"/>
</dbReference>
<keyword evidence="3" id="KW-0653">Protein transport</keyword>
<dbReference type="GO" id="GO:0006606">
    <property type="term" value="P:protein import into nucleus"/>
    <property type="evidence" value="ECO:0007669"/>
    <property type="project" value="TreeGrafter"/>
</dbReference>
<dbReference type="GeneID" id="28977085"/>
<dbReference type="SUPFAM" id="SSF55724">
    <property type="entry name" value="Mog1p/PsbP-like"/>
    <property type="match status" value="1"/>
</dbReference>